<evidence type="ECO:0000313" key="4">
    <source>
        <dbReference type="EMBL" id="EFC43058.1"/>
    </source>
</evidence>
<organism evidence="5">
    <name type="scientific">Naegleria gruberi</name>
    <name type="common">Amoeba</name>
    <dbReference type="NCBI Taxonomy" id="5762"/>
    <lineage>
        <taxon>Eukaryota</taxon>
        <taxon>Discoba</taxon>
        <taxon>Heterolobosea</taxon>
        <taxon>Tetramitia</taxon>
        <taxon>Eutetramitia</taxon>
        <taxon>Vahlkampfiidae</taxon>
        <taxon>Naegleria</taxon>
    </lineage>
</organism>
<dbReference type="KEGG" id="ngr:NAEGRDRAFT_69095"/>
<sequence>MENETKKPIETSIESSPPLKRQQSSLDDSFRKHQKQPKTFTVHCCFFKLELNFIKIFAMVAMVLNTITFLILLGLLIYSENSQMNEDIDLLATRAKVSTYTAYIQAYTLVAAYSGNEGYLAYYNNYSKVNDELTENMLQKIPQSISQQYRNNLQGIVNYLTDTDSQAVSNIRDGNFTEAVRLLTSATYIARRNTFRTAQDVVLDYVLASQEQVSKITNAMSITSLSIICLAVVVTVPVIIFVFGLAIRSDSNNVQKLREALAVDISHTMNNDRLRNLFKNHCKKEFNSENFEFLEKVQQYKRLCEYQIELVQTLSEETESSNSLGSVSFELSEVSNNATPSTISVVDQSSKSNTSLSVGQPTTKRKKNLSTTQELETELEVVEAKKFQLAQEIYEEFLNVNGPKSVNIDKKSTHDVLFQIELYKNRQISSLPDDLFDFLEKEIEIVMLDSHYRFKLSMEFLKEMRVKKIHGLVMKHQNSQ</sequence>
<evidence type="ECO:0000313" key="5">
    <source>
        <dbReference type="Proteomes" id="UP000006671"/>
    </source>
</evidence>
<feature type="transmembrane region" description="Helical" evidence="2">
    <location>
        <begin position="225"/>
        <end position="247"/>
    </location>
</feature>
<dbReference type="SMART" id="SM00315">
    <property type="entry name" value="RGS"/>
    <property type="match status" value="1"/>
</dbReference>
<gene>
    <name evidence="4" type="ORF">NAEGRDRAFT_69095</name>
</gene>
<accession>D2VJM8</accession>
<dbReference type="InParanoid" id="D2VJM8"/>
<dbReference type="PANTHER" id="PTHR10845">
    <property type="entry name" value="REGULATOR OF G PROTEIN SIGNALING"/>
    <property type="match status" value="1"/>
</dbReference>
<feature type="domain" description="RGS" evidence="3">
    <location>
        <begin position="264"/>
        <end position="452"/>
    </location>
</feature>
<dbReference type="EMBL" id="GG738876">
    <property type="protein sequence ID" value="EFC43058.1"/>
    <property type="molecule type" value="Genomic_DNA"/>
</dbReference>
<dbReference type="PANTHER" id="PTHR10845:SF192">
    <property type="entry name" value="DOUBLE HIT, ISOFORM B"/>
    <property type="match status" value="1"/>
</dbReference>
<dbReference type="Pfam" id="PF00615">
    <property type="entry name" value="RGS"/>
    <property type="match status" value="1"/>
</dbReference>
<dbReference type="VEuPathDB" id="AmoebaDB:NAEGRDRAFT_69095"/>
<proteinExistence type="predicted"/>
<feature type="transmembrane region" description="Helical" evidence="2">
    <location>
        <begin position="56"/>
        <end position="78"/>
    </location>
</feature>
<protein>
    <submittedName>
        <fullName evidence="4">Predicted protein</fullName>
    </submittedName>
</protein>
<keyword evidence="2" id="KW-0812">Transmembrane</keyword>
<dbReference type="PROSITE" id="PS50132">
    <property type="entry name" value="RGS"/>
    <property type="match status" value="1"/>
</dbReference>
<feature type="region of interest" description="Disordered" evidence="1">
    <location>
        <begin position="1"/>
        <end position="28"/>
    </location>
</feature>
<dbReference type="AlphaFoldDB" id="D2VJM8"/>
<dbReference type="SUPFAM" id="SSF48097">
    <property type="entry name" value="Regulator of G-protein signaling, RGS"/>
    <property type="match status" value="1"/>
</dbReference>
<keyword evidence="2" id="KW-0472">Membrane</keyword>
<dbReference type="RefSeq" id="XP_002675802.1">
    <property type="nucleotide sequence ID" value="XM_002675756.1"/>
</dbReference>
<feature type="compositionally biased region" description="Polar residues" evidence="1">
    <location>
        <begin position="342"/>
        <end position="362"/>
    </location>
</feature>
<dbReference type="Proteomes" id="UP000006671">
    <property type="component" value="Unassembled WGS sequence"/>
</dbReference>
<dbReference type="GeneID" id="8852128"/>
<keyword evidence="2" id="KW-1133">Transmembrane helix</keyword>
<name>D2VJM8_NAEGR</name>
<evidence type="ECO:0000256" key="1">
    <source>
        <dbReference type="SAM" id="MobiDB-lite"/>
    </source>
</evidence>
<evidence type="ECO:0000256" key="2">
    <source>
        <dbReference type="SAM" id="Phobius"/>
    </source>
</evidence>
<reference evidence="4 5" key="1">
    <citation type="journal article" date="2010" name="Cell">
        <title>The genome of Naegleria gruberi illuminates early eukaryotic versatility.</title>
        <authorList>
            <person name="Fritz-Laylin L.K."/>
            <person name="Prochnik S.E."/>
            <person name="Ginger M.L."/>
            <person name="Dacks J.B."/>
            <person name="Carpenter M.L."/>
            <person name="Field M.C."/>
            <person name="Kuo A."/>
            <person name="Paredez A."/>
            <person name="Chapman J."/>
            <person name="Pham J."/>
            <person name="Shu S."/>
            <person name="Neupane R."/>
            <person name="Cipriano M."/>
            <person name="Mancuso J."/>
            <person name="Tu H."/>
            <person name="Salamov A."/>
            <person name="Lindquist E."/>
            <person name="Shapiro H."/>
            <person name="Lucas S."/>
            <person name="Grigoriev I.V."/>
            <person name="Cande W.Z."/>
            <person name="Fulton C."/>
            <person name="Rokhsar D.S."/>
            <person name="Dawson S.C."/>
        </authorList>
    </citation>
    <scope>NUCLEOTIDE SEQUENCE [LARGE SCALE GENOMIC DNA]</scope>
    <source>
        <strain evidence="4 5">NEG-M</strain>
    </source>
</reference>
<dbReference type="InterPro" id="IPR016137">
    <property type="entry name" value="RGS"/>
</dbReference>
<feature type="region of interest" description="Disordered" evidence="1">
    <location>
        <begin position="342"/>
        <end position="371"/>
    </location>
</feature>
<dbReference type="InterPro" id="IPR044926">
    <property type="entry name" value="RGS_subdomain_2"/>
</dbReference>
<evidence type="ECO:0000259" key="3">
    <source>
        <dbReference type="PROSITE" id="PS50132"/>
    </source>
</evidence>
<dbReference type="InterPro" id="IPR036305">
    <property type="entry name" value="RGS_sf"/>
</dbReference>
<keyword evidence="5" id="KW-1185">Reference proteome</keyword>
<dbReference type="Gene3D" id="1.10.167.10">
    <property type="entry name" value="Regulator of G-protein Signalling 4, domain 2"/>
    <property type="match status" value="2"/>
</dbReference>